<accession>A0A2J0KUF4</accession>
<dbReference type="Proteomes" id="UP000230052">
    <property type="component" value="Unassembled WGS sequence"/>
</dbReference>
<name>A0A2J0KUF4_9BACT</name>
<gene>
    <name evidence="1" type="ORF">COS99_07820</name>
</gene>
<comment type="caution">
    <text evidence="1">The sequence shown here is derived from an EMBL/GenBank/DDBJ whole genome shotgun (WGS) entry which is preliminary data.</text>
</comment>
<dbReference type="AlphaFoldDB" id="A0A2J0KUF4"/>
<evidence type="ECO:0008006" key="3">
    <source>
        <dbReference type="Google" id="ProtNLM"/>
    </source>
</evidence>
<evidence type="ECO:0000313" key="1">
    <source>
        <dbReference type="EMBL" id="PIU40964.1"/>
    </source>
</evidence>
<protein>
    <recommendedName>
        <fullName evidence="3">DUF5666 domain-containing protein</fullName>
    </recommendedName>
</protein>
<dbReference type="EMBL" id="PEWV01000074">
    <property type="protein sequence ID" value="PIU40964.1"/>
    <property type="molecule type" value="Genomic_DNA"/>
</dbReference>
<reference evidence="1 2" key="1">
    <citation type="submission" date="2017-09" db="EMBL/GenBank/DDBJ databases">
        <title>Depth-based differentiation of microbial function through sediment-hosted aquifers and enrichment of novel symbionts in the deep terrestrial subsurface.</title>
        <authorList>
            <person name="Probst A.J."/>
            <person name="Ladd B."/>
            <person name="Jarett J.K."/>
            <person name="Geller-Mcgrath D.E."/>
            <person name="Sieber C.M."/>
            <person name="Emerson J.B."/>
            <person name="Anantharaman K."/>
            <person name="Thomas B.C."/>
            <person name="Malmstrom R."/>
            <person name="Stieglmeier M."/>
            <person name="Klingl A."/>
            <person name="Woyke T."/>
            <person name="Ryan C.M."/>
            <person name="Banfield J.F."/>
        </authorList>
    </citation>
    <scope>NUCLEOTIDE SEQUENCE [LARGE SCALE GENOMIC DNA]</scope>
    <source>
        <strain evidence="1">CG07_land_8_20_14_0_80_42_15</strain>
    </source>
</reference>
<evidence type="ECO:0000313" key="2">
    <source>
        <dbReference type="Proteomes" id="UP000230052"/>
    </source>
</evidence>
<proteinExistence type="predicted"/>
<sequence length="107" mass="11333">MKKLVAIVVLLMVVVGLTTASYAKSGKLLPNLLKKNVDVIRGSVVAVDATKNEIIVKDSKTGVDKTILAGSNLTSSLKVGEEVKVMVKIGTNTAESIKLIPKKTTKK</sequence>
<organism evidence="1 2">
    <name type="scientific">Candidatus Aquitaenariimonas noxiae</name>
    <dbReference type="NCBI Taxonomy" id="1974741"/>
    <lineage>
        <taxon>Bacteria</taxon>
        <taxon>Pseudomonadati</taxon>
        <taxon>Candidatus Omnitrophota</taxon>
        <taxon>Candidatus Aquitaenariimonas</taxon>
    </lineage>
</organism>